<sequence length="256" mass="26514">MLGPILGKPKGRHTVMRCHMCCRGVPRTPMGLCAVGEPLGTCANCSAFACGHHGARLVRGTFLCIFCEPQIQAAAAGAQGLTFREWVAQQKAAPGGLGDPAVTGVAVQLVRLAEPDFATVAGRAAGGAAAPHLPMTLTEWVRDHPDYGPAFKTWLEARADNLHKQVDARAKDPAARAHPEHGPYLKFWTAVGPEAQRLLAAALALLVGTETPAEELPDVLGAVARAYGVALATSRHAGDGDPASLRVITSASGGAG</sequence>
<gene>
    <name evidence="1" type="ORF">SAMN05660359_04469</name>
</gene>
<organism evidence="1 2">
    <name type="scientific">Geodermatophilus obscurus</name>
    <dbReference type="NCBI Taxonomy" id="1861"/>
    <lineage>
        <taxon>Bacteria</taxon>
        <taxon>Bacillati</taxon>
        <taxon>Actinomycetota</taxon>
        <taxon>Actinomycetes</taxon>
        <taxon>Geodermatophilales</taxon>
        <taxon>Geodermatophilaceae</taxon>
        <taxon>Geodermatophilus</taxon>
    </lineage>
</organism>
<evidence type="ECO:0000313" key="1">
    <source>
        <dbReference type="EMBL" id="SFO57922.1"/>
    </source>
</evidence>
<dbReference type="AlphaFoldDB" id="A0A1I5IBN3"/>
<proteinExistence type="predicted"/>
<reference evidence="2" key="1">
    <citation type="submission" date="2016-10" db="EMBL/GenBank/DDBJ databases">
        <authorList>
            <person name="Varghese N."/>
            <person name="Submissions S."/>
        </authorList>
    </citation>
    <scope>NUCLEOTIDE SEQUENCE [LARGE SCALE GENOMIC DNA]</scope>
    <source>
        <strain evidence="2">DSM 43161</strain>
    </source>
</reference>
<dbReference type="EMBL" id="FOWE01000013">
    <property type="protein sequence ID" value="SFO57922.1"/>
    <property type="molecule type" value="Genomic_DNA"/>
</dbReference>
<name>A0A1I5IBN3_9ACTN</name>
<dbReference type="Proteomes" id="UP000183642">
    <property type="component" value="Unassembled WGS sequence"/>
</dbReference>
<keyword evidence="2" id="KW-1185">Reference proteome</keyword>
<protein>
    <submittedName>
        <fullName evidence="1">Uncharacterized protein</fullName>
    </submittedName>
</protein>
<accession>A0A1I5IBN3</accession>
<evidence type="ECO:0000313" key="2">
    <source>
        <dbReference type="Proteomes" id="UP000183642"/>
    </source>
</evidence>